<feature type="binding site" evidence="5">
    <location>
        <position position="254"/>
    </location>
    <ligand>
        <name>FAD</name>
        <dbReference type="ChEBI" id="CHEBI:57692"/>
    </ligand>
</feature>
<comment type="caution">
    <text evidence="9">The sequence shown here is derived from an EMBL/GenBank/DDBJ whole genome shotgun (WGS) entry which is preliminary data.</text>
</comment>
<keyword evidence="2 5" id="KW-0285">Flavoprotein</keyword>
<keyword evidence="3 5" id="KW-0274">FAD</keyword>
<dbReference type="InterPro" id="IPR005101">
    <property type="entry name" value="Cryptochr/Photolyase_FAD-bd"/>
</dbReference>
<dbReference type="InterPro" id="IPR036155">
    <property type="entry name" value="Crypto/Photolyase_N_sf"/>
</dbReference>
<evidence type="ECO:0000256" key="6">
    <source>
        <dbReference type="PIRSR" id="PIRSR602081-2"/>
    </source>
</evidence>
<organism evidence="9 10">
    <name type="scientific">Thermaurantimonas aggregans</name>
    <dbReference type="NCBI Taxonomy" id="2173829"/>
    <lineage>
        <taxon>Bacteria</taxon>
        <taxon>Pseudomonadati</taxon>
        <taxon>Bacteroidota</taxon>
        <taxon>Flavobacteriia</taxon>
        <taxon>Flavobacteriales</taxon>
        <taxon>Schleiferiaceae</taxon>
        <taxon>Thermaurantimonas</taxon>
    </lineage>
</organism>
<dbReference type="GO" id="GO:0006950">
    <property type="term" value="P:response to stress"/>
    <property type="evidence" value="ECO:0007669"/>
    <property type="project" value="UniProtKB-ARBA"/>
</dbReference>
<dbReference type="SUPFAM" id="SSF52425">
    <property type="entry name" value="Cryptochrome/photolyase, N-terminal domain"/>
    <property type="match status" value="1"/>
</dbReference>
<feature type="binding site" evidence="5">
    <location>
        <begin position="257"/>
        <end position="264"/>
    </location>
    <ligand>
        <name>FAD</name>
        <dbReference type="ChEBI" id="CHEBI:57692"/>
    </ligand>
</feature>
<dbReference type="AlphaFoldDB" id="A0A401XLY4"/>
<dbReference type="GO" id="GO:0003904">
    <property type="term" value="F:deoxyribodipyrimidine photo-lyase activity"/>
    <property type="evidence" value="ECO:0007669"/>
    <property type="project" value="TreeGrafter"/>
</dbReference>
<dbReference type="Pfam" id="PF00875">
    <property type="entry name" value="DNA_photolyase"/>
    <property type="match status" value="1"/>
</dbReference>
<dbReference type="Gene3D" id="1.10.579.10">
    <property type="entry name" value="DNA Cyclobutane Dipyrimidine Photolyase, subunit A, domain 3"/>
    <property type="match status" value="1"/>
</dbReference>
<dbReference type="InterPro" id="IPR002081">
    <property type="entry name" value="Cryptochrome/DNA_photolyase_1"/>
</dbReference>
<dbReference type="Gene3D" id="3.40.50.620">
    <property type="entry name" value="HUPs"/>
    <property type="match status" value="1"/>
</dbReference>
<evidence type="ECO:0000256" key="3">
    <source>
        <dbReference type="ARBA" id="ARBA00022827"/>
    </source>
</evidence>
<evidence type="ECO:0000256" key="2">
    <source>
        <dbReference type="ARBA" id="ARBA00022630"/>
    </source>
</evidence>
<feature type="binding site" evidence="5">
    <location>
        <position position="214"/>
    </location>
    <ligand>
        <name>FAD</name>
        <dbReference type="ChEBI" id="CHEBI:57692"/>
    </ligand>
</feature>
<dbReference type="PROSITE" id="PS51645">
    <property type="entry name" value="PHR_CRY_ALPHA_BETA"/>
    <property type="match status" value="1"/>
</dbReference>
<accession>A0A401XLY4</accession>
<evidence type="ECO:0000259" key="8">
    <source>
        <dbReference type="PROSITE" id="PS51645"/>
    </source>
</evidence>
<dbReference type="InterPro" id="IPR036134">
    <property type="entry name" value="Crypto/Photolyase_FAD-like_sf"/>
</dbReference>
<evidence type="ECO:0000313" key="10">
    <source>
        <dbReference type="Proteomes" id="UP000286715"/>
    </source>
</evidence>
<keyword evidence="10" id="KW-1185">Reference proteome</keyword>
<dbReference type="Proteomes" id="UP000286715">
    <property type="component" value="Unassembled WGS sequence"/>
</dbReference>
<proteinExistence type="inferred from homology"/>
<dbReference type="GO" id="GO:0003677">
    <property type="term" value="F:DNA binding"/>
    <property type="evidence" value="ECO:0007669"/>
    <property type="project" value="TreeGrafter"/>
</dbReference>
<dbReference type="PANTHER" id="PTHR11455:SF9">
    <property type="entry name" value="CRYPTOCHROME CIRCADIAN CLOCK 5 ISOFORM X1"/>
    <property type="match status" value="1"/>
</dbReference>
<evidence type="ECO:0000256" key="7">
    <source>
        <dbReference type="RuleBase" id="RU004182"/>
    </source>
</evidence>
<gene>
    <name evidence="9" type="primary">phrB1</name>
    <name evidence="9" type="ORF">JCM31826_14980</name>
</gene>
<feature type="site" description="Electron transfer via tryptophanyl radical" evidence="6">
    <location>
        <position position="364"/>
    </location>
</feature>
<dbReference type="PROSITE" id="PS00691">
    <property type="entry name" value="DNA_PHOTOLYASES_1_2"/>
    <property type="match status" value="1"/>
</dbReference>
<comment type="cofactor">
    <cofactor evidence="5">
        <name>FAD</name>
        <dbReference type="ChEBI" id="CHEBI:57692"/>
    </cofactor>
    <text evidence="5">Binds 1 FAD per subunit.</text>
</comment>
<protein>
    <submittedName>
        <fullName evidence="9">Deoxyribodipyrimidine photo-lyase</fullName>
    </submittedName>
</protein>
<comment type="similarity">
    <text evidence="7">Belongs to the DNA photolyase family.</text>
</comment>
<dbReference type="InterPro" id="IPR006050">
    <property type="entry name" value="DNA_photolyase_N"/>
</dbReference>
<dbReference type="PANTHER" id="PTHR11455">
    <property type="entry name" value="CRYPTOCHROME"/>
    <property type="match status" value="1"/>
</dbReference>
<dbReference type="GO" id="GO:0006139">
    <property type="term" value="P:nucleobase-containing compound metabolic process"/>
    <property type="evidence" value="ECO:0007669"/>
    <property type="project" value="UniProtKB-ARBA"/>
</dbReference>
<feature type="site" description="Electron transfer via tryptophanyl radical" evidence="6">
    <location>
        <position position="288"/>
    </location>
</feature>
<dbReference type="OrthoDB" id="9772484at2"/>
<sequence>MEKIAIHWFRRDLRLEDNAALYHALKSGLPVLGLFIFDRHILDKLQDKTDRRVNFIYQEVKRLKAELEKLGSTLLVKYGFPEEVWPQLTEELPISQVFANRDYEPYAQKRDKQIYDILQSKGIKFTGAKDHVIFEKNEVLKDNGQPYTVYTPYSRKWKEKLNDFYLKSYPTQAYFSNFYKSNPKPIPTLEEMGFVTTSYEYPSREIPMGILQNYHLKRDFPATQGTSRLSVHLRFGTISIRTLARLAASTNEKYLNELIWRDFYQMILYHFPYIPDKAFKPEYDRIQWENNEDHFKAWCEGRTGYPIVDAGMSELNATGFMHNRVRMIVSSFLTKHLLIDWRWGEQYFAAKLLDYEMASNVGGWQWAAGSGNDAAPYFRIFNPALQTEKFDKHLDYVKKWVPELNTSAYPKPIVDHTFARNRAIERYKKALEQK</sequence>
<dbReference type="SUPFAM" id="SSF48173">
    <property type="entry name" value="Cryptochrome/photolyase FAD-binding domain"/>
    <property type="match status" value="1"/>
</dbReference>
<dbReference type="GO" id="GO:0071949">
    <property type="term" value="F:FAD binding"/>
    <property type="evidence" value="ECO:0007669"/>
    <property type="project" value="TreeGrafter"/>
</dbReference>
<dbReference type="PRINTS" id="PR00147">
    <property type="entry name" value="DNAPHOTLYASE"/>
</dbReference>
<dbReference type="RefSeq" id="WP_124398078.1">
    <property type="nucleotide sequence ID" value="NZ_BHZE01000014.1"/>
</dbReference>
<name>A0A401XLY4_9FLAO</name>
<evidence type="ECO:0000256" key="5">
    <source>
        <dbReference type="PIRSR" id="PIRSR602081-1"/>
    </source>
</evidence>
<keyword evidence="4 7" id="KW-0157">Chromophore</keyword>
<comment type="cofactor">
    <cofactor evidence="1">
        <name>(6R)-5,10-methylene-5,6,7,8-tetrahydrofolate</name>
        <dbReference type="ChEBI" id="CHEBI:15636"/>
    </cofactor>
</comment>
<feature type="site" description="Electron transfer via tryptophanyl radical" evidence="6">
    <location>
        <position position="341"/>
    </location>
</feature>
<evidence type="ECO:0000256" key="1">
    <source>
        <dbReference type="ARBA" id="ARBA00001932"/>
    </source>
</evidence>
<evidence type="ECO:0000313" key="9">
    <source>
        <dbReference type="EMBL" id="GCD78016.1"/>
    </source>
</evidence>
<dbReference type="EMBL" id="BHZE01000014">
    <property type="protein sequence ID" value="GCD78016.1"/>
    <property type="molecule type" value="Genomic_DNA"/>
</dbReference>
<dbReference type="GO" id="GO:0009416">
    <property type="term" value="P:response to light stimulus"/>
    <property type="evidence" value="ECO:0007669"/>
    <property type="project" value="TreeGrafter"/>
</dbReference>
<dbReference type="InterPro" id="IPR018394">
    <property type="entry name" value="DNA_photolyase_1_CS_C"/>
</dbReference>
<dbReference type="InterPro" id="IPR014729">
    <property type="entry name" value="Rossmann-like_a/b/a_fold"/>
</dbReference>
<feature type="domain" description="Photolyase/cryptochrome alpha/beta" evidence="8">
    <location>
        <begin position="3"/>
        <end position="133"/>
    </location>
</feature>
<keyword evidence="9" id="KW-0456">Lyase</keyword>
<feature type="binding site" evidence="5">
    <location>
        <begin position="226"/>
        <end position="230"/>
    </location>
    <ligand>
        <name>FAD</name>
        <dbReference type="ChEBI" id="CHEBI:57692"/>
    </ligand>
</feature>
<dbReference type="Pfam" id="PF03441">
    <property type="entry name" value="FAD_binding_7"/>
    <property type="match status" value="1"/>
</dbReference>
<evidence type="ECO:0000256" key="4">
    <source>
        <dbReference type="ARBA" id="ARBA00022991"/>
    </source>
</evidence>
<dbReference type="Gene3D" id="1.25.40.80">
    <property type="match status" value="1"/>
</dbReference>
<reference evidence="9 10" key="1">
    <citation type="submission" date="2018-11" db="EMBL/GenBank/DDBJ databases">
        <title>Schleiferia aggregans sp. nov., a moderately thermophilic heterotrophic bacterium isolated from microbial mats at a terrestrial hot spring.</title>
        <authorList>
            <person name="Iino T."/>
            <person name="Ohkuma M."/>
            <person name="Haruta S."/>
        </authorList>
    </citation>
    <scope>NUCLEOTIDE SEQUENCE [LARGE SCALE GENOMIC DNA]</scope>
    <source>
        <strain evidence="9 10">LA</strain>
    </source>
</reference>